<evidence type="ECO:0000256" key="7">
    <source>
        <dbReference type="ARBA" id="ARBA00022723"/>
    </source>
</evidence>
<dbReference type="Pfam" id="PF13649">
    <property type="entry name" value="Methyltransf_25"/>
    <property type="match status" value="1"/>
</dbReference>
<reference evidence="15 16" key="1">
    <citation type="submission" date="2021-03" db="EMBL/GenBank/DDBJ databases">
        <title>Genomic Encyclopedia of Type Strains, Phase IV (KMG-IV): sequencing the most valuable type-strain genomes for metagenomic binning, comparative biology and taxonomic classification.</title>
        <authorList>
            <person name="Goeker M."/>
        </authorList>
    </citation>
    <scope>NUCLEOTIDE SEQUENCE [LARGE SCALE GENOMIC DNA]</scope>
    <source>
        <strain evidence="15 16">DSM 14349</strain>
    </source>
</reference>
<dbReference type="InterPro" id="IPR053890">
    <property type="entry name" value="Hen1-like_N"/>
</dbReference>
<keyword evidence="8" id="KW-0460">Magnesium</keyword>
<organism evidence="15 16">
    <name type="scientific">Paenibacillus turicensis</name>
    <dbReference type="NCBI Taxonomy" id="160487"/>
    <lineage>
        <taxon>Bacteria</taxon>
        <taxon>Bacillati</taxon>
        <taxon>Bacillota</taxon>
        <taxon>Bacilli</taxon>
        <taxon>Bacillales</taxon>
        <taxon>Paenibacillaceae</taxon>
        <taxon>Paenibacillus</taxon>
    </lineage>
</organism>
<evidence type="ECO:0000256" key="6">
    <source>
        <dbReference type="ARBA" id="ARBA00022691"/>
    </source>
</evidence>
<dbReference type="PANTHER" id="PTHR21404">
    <property type="entry name" value="HEN1"/>
    <property type="match status" value="1"/>
</dbReference>
<dbReference type="Proteomes" id="UP001519272">
    <property type="component" value="Unassembled WGS sequence"/>
</dbReference>
<keyword evidence="16" id="KW-1185">Reference proteome</keyword>
<evidence type="ECO:0000313" key="16">
    <source>
        <dbReference type="Proteomes" id="UP001519272"/>
    </source>
</evidence>
<accession>A0ABS4FMT3</accession>
<dbReference type="SUPFAM" id="SSF53335">
    <property type="entry name" value="S-adenosyl-L-methionine-dependent methyltransferases"/>
    <property type="match status" value="1"/>
</dbReference>
<evidence type="ECO:0000256" key="12">
    <source>
        <dbReference type="ARBA" id="ARBA00048418"/>
    </source>
</evidence>
<keyword evidence="4 15" id="KW-0489">Methyltransferase</keyword>
<dbReference type="InterPro" id="IPR029063">
    <property type="entry name" value="SAM-dependent_MTases_sf"/>
</dbReference>
<evidence type="ECO:0000256" key="9">
    <source>
        <dbReference type="ARBA" id="ARBA00022884"/>
    </source>
</evidence>
<feature type="domain" description="Hen1-like N-terminal" evidence="14">
    <location>
        <begin position="3"/>
        <end position="223"/>
    </location>
</feature>
<dbReference type="Gene3D" id="3.40.50.150">
    <property type="entry name" value="Vaccinia Virus protein VP39"/>
    <property type="match status" value="1"/>
</dbReference>
<comment type="similarity">
    <text evidence="2">Belongs to the methyltransferase superfamily. HEN1 family.</text>
</comment>
<name>A0ABS4FMT3_9BACL</name>
<keyword evidence="9" id="KW-0694">RNA-binding</keyword>
<evidence type="ECO:0000256" key="11">
    <source>
        <dbReference type="ARBA" id="ARBA00035025"/>
    </source>
</evidence>
<keyword evidence="5" id="KW-0808">Transferase</keyword>
<dbReference type="PANTHER" id="PTHR21404:SF3">
    <property type="entry name" value="SMALL RNA 2'-O-METHYLTRANSFERASE"/>
    <property type="match status" value="1"/>
</dbReference>
<comment type="cofactor">
    <cofactor evidence="1">
        <name>Mg(2+)</name>
        <dbReference type="ChEBI" id="CHEBI:18420"/>
    </cofactor>
</comment>
<evidence type="ECO:0000259" key="13">
    <source>
        <dbReference type="Pfam" id="PF13649"/>
    </source>
</evidence>
<dbReference type="InterPro" id="IPR041698">
    <property type="entry name" value="Methyltransf_25"/>
</dbReference>
<evidence type="ECO:0000256" key="1">
    <source>
        <dbReference type="ARBA" id="ARBA00001946"/>
    </source>
</evidence>
<feature type="domain" description="Methyltransferase" evidence="13">
    <location>
        <begin position="252"/>
        <end position="338"/>
    </location>
</feature>
<sequence length="421" mass="48876">MAILQLKSTNPAFSFLIRKNPQSGMQVRAVRKGLAYGWYSDEATYNVYFRDADNEVSFKQHQQEEFEYLNVSRYNTPLFPLNAFHEFFSAPTKAQHEQDQAGYTHTLCINLIHIELPKYVIFFEQHITDVQFKMEHKAHKSYSLTLTSQTSLYELLHTANVLCLFLAMFGNEHLDVTDSILDKYIKSIGIIDAPFYIRSLFVRNFLNGKNRFQKYKAVLEQTKWYNIDFAYGGTAQQRRNFIREHLPFNKSILDVGCGEGFYAIPFAGKIEDSYYAIDIDETCIETVARKAENKNIDNIATFSSLDQFLAQYNGELCDVILTEVIEHMTMEQATELIIQLCIHVKFEQLIITTPNADFNPYYGLTEFRHEDHKWEMGQAQFKDWIQELLGQLGFFYEYIEIGDAVNGIHTTQGVIVKGKEE</sequence>
<dbReference type="EC" id="2.1.1.386" evidence="11"/>
<proteinExistence type="inferred from homology"/>
<dbReference type="GO" id="GO:0008168">
    <property type="term" value="F:methyltransferase activity"/>
    <property type="evidence" value="ECO:0007669"/>
    <property type="project" value="UniProtKB-KW"/>
</dbReference>
<dbReference type="Pfam" id="PF22032">
    <property type="entry name" value="Hen1_N"/>
    <property type="match status" value="1"/>
</dbReference>
<evidence type="ECO:0000256" key="5">
    <source>
        <dbReference type="ARBA" id="ARBA00022679"/>
    </source>
</evidence>
<gene>
    <name evidence="15" type="ORF">J2Z32_000506</name>
</gene>
<keyword evidence="10" id="KW-0943">RNA-mediated gene silencing</keyword>
<dbReference type="CDD" id="cd02440">
    <property type="entry name" value="AdoMet_MTases"/>
    <property type="match status" value="1"/>
</dbReference>
<protein>
    <recommendedName>
        <fullName evidence="3">Small RNA 2'-O-methyltransferase</fullName>
        <ecNumber evidence="11">2.1.1.386</ecNumber>
    </recommendedName>
</protein>
<evidence type="ECO:0000256" key="8">
    <source>
        <dbReference type="ARBA" id="ARBA00022842"/>
    </source>
</evidence>
<keyword evidence="6" id="KW-0949">S-adenosyl-L-methionine</keyword>
<comment type="caution">
    <text evidence="15">The sequence shown here is derived from an EMBL/GenBank/DDBJ whole genome shotgun (WGS) entry which is preliminary data.</text>
</comment>
<evidence type="ECO:0000256" key="4">
    <source>
        <dbReference type="ARBA" id="ARBA00022603"/>
    </source>
</evidence>
<keyword evidence="7" id="KW-0479">Metal-binding</keyword>
<comment type="catalytic activity">
    <reaction evidence="12">
        <text>small RNA 3'-end nucleotide + S-adenosyl-L-methionine = small RNA 3'-end 2'-O-methylnucleotide + S-adenosyl-L-homocysteine + H(+)</text>
        <dbReference type="Rhea" id="RHEA:37887"/>
        <dbReference type="Rhea" id="RHEA-COMP:10415"/>
        <dbReference type="Rhea" id="RHEA-COMP:10416"/>
        <dbReference type="ChEBI" id="CHEBI:15378"/>
        <dbReference type="ChEBI" id="CHEBI:57856"/>
        <dbReference type="ChEBI" id="CHEBI:59789"/>
        <dbReference type="ChEBI" id="CHEBI:74896"/>
        <dbReference type="ChEBI" id="CHEBI:74898"/>
        <dbReference type="EC" id="2.1.1.386"/>
    </reaction>
</comment>
<evidence type="ECO:0000256" key="3">
    <source>
        <dbReference type="ARBA" id="ARBA00021330"/>
    </source>
</evidence>
<evidence type="ECO:0000256" key="2">
    <source>
        <dbReference type="ARBA" id="ARBA00009026"/>
    </source>
</evidence>
<dbReference type="GO" id="GO:0032259">
    <property type="term" value="P:methylation"/>
    <property type="evidence" value="ECO:0007669"/>
    <property type="project" value="UniProtKB-KW"/>
</dbReference>
<evidence type="ECO:0000259" key="14">
    <source>
        <dbReference type="Pfam" id="PF22032"/>
    </source>
</evidence>
<dbReference type="RefSeq" id="WP_210087589.1">
    <property type="nucleotide sequence ID" value="NZ_JAGGKG010000002.1"/>
</dbReference>
<dbReference type="EMBL" id="JAGGKG010000002">
    <property type="protein sequence ID" value="MBP1903889.1"/>
    <property type="molecule type" value="Genomic_DNA"/>
</dbReference>
<evidence type="ECO:0000313" key="15">
    <source>
        <dbReference type="EMBL" id="MBP1903889.1"/>
    </source>
</evidence>
<evidence type="ECO:0000256" key="10">
    <source>
        <dbReference type="ARBA" id="ARBA00023158"/>
    </source>
</evidence>
<dbReference type="InterPro" id="IPR026610">
    <property type="entry name" value="Hen1"/>
</dbReference>